<dbReference type="Pfam" id="PF00430">
    <property type="entry name" value="ATP-synt_B"/>
    <property type="match status" value="1"/>
</dbReference>
<keyword evidence="5 11" id="KW-0375">Hydrogen ion transport</keyword>
<evidence type="ECO:0000256" key="10">
    <source>
        <dbReference type="ARBA" id="ARBA00025198"/>
    </source>
</evidence>
<geneLocation type="chloroplast" evidence="14"/>
<keyword evidence="11" id="KW-0793">Thylakoid</keyword>
<organism evidence="14">
    <name type="scientific">Flintiella sanguinaria</name>
    <dbReference type="NCBI Taxonomy" id="101926"/>
    <lineage>
        <taxon>Eukaryota</taxon>
        <taxon>Rhodophyta</taxon>
        <taxon>Bangiophyceae</taxon>
        <taxon>Porphyridiales</taxon>
        <taxon>Porphyridiaceae</taxon>
        <taxon>Flintiella</taxon>
    </lineage>
</organism>
<dbReference type="GO" id="GO:0046933">
    <property type="term" value="F:proton-transporting ATP synthase activity, rotational mechanism"/>
    <property type="evidence" value="ECO:0007669"/>
    <property type="project" value="UniProtKB-UniRule"/>
</dbReference>
<keyword evidence="9 11" id="KW-0066">ATP synthesis</keyword>
<keyword evidence="7 11" id="KW-0406">Ion transport</keyword>
<accession>A0A1X9PU93</accession>
<comment type="similarity">
    <text evidence="11 12">Belongs to the ATPase B chain family.</text>
</comment>
<evidence type="ECO:0000256" key="12">
    <source>
        <dbReference type="RuleBase" id="RU003848"/>
    </source>
</evidence>
<feature type="coiled-coil region" evidence="13">
    <location>
        <begin position="62"/>
        <end position="96"/>
    </location>
</feature>
<dbReference type="HAMAP" id="MF_01398">
    <property type="entry name" value="ATP_synth_b_bprime"/>
    <property type="match status" value="1"/>
</dbReference>
<keyword evidence="8 11" id="KW-0472">Membrane</keyword>
<keyword evidence="6 11" id="KW-1133">Transmembrane helix</keyword>
<keyword evidence="14" id="KW-0934">Plastid</keyword>
<dbReference type="InterPro" id="IPR002146">
    <property type="entry name" value="ATP_synth_b/b'su_bac/chlpt"/>
</dbReference>
<evidence type="ECO:0000256" key="8">
    <source>
        <dbReference type="ARBA" id="ARBA00023136"/>
    </source>
</evidence>
<proteinExistence type="inferred from homology"/>
<evidence type="ECO:0000256" key="5">
    <source>
        <dbReference type="ARBA" id="ARBA00022781"/>
    </source>
</evidence>
<evidence type="ECO:0000313" key="14">
    <source>
        <dbReference type="EMBL" id="ARO91060.1"/>
    </source>
</evidence>
<comment type="subunit">
    <text evidence="11">F-type ATPases have 2 components, F(1) - the catalytic core - and F(0) - the membrane proton channel. F(1) has five subunits: alpha(3), beta(3), gamma(1), delta(1), epsilon(1). F(0) has four main subunits: a(1), b(1), b'(1) and c(10-14). The alpha and beta chains form an alternating ring which encloses part of the gamma chain. F(1) is attached to F(0) by a central stalk formed by the gamma and epsilon chains, while a peripheral stalk is formed by the delta, b and b' chains.</text>
</comment>
<evidence type="ECO:0000256" key="13">
    <source>
        <dbReference type="SAM" id="Coils"/>
    </source>
</evidence>
<evidence type="ECO:0000256" key="6">
    <source>
        <dbReference type="ARBA" id="ARBA00022989"/>
    </source>
</evidence>
<evidence type="ECO:0000256" key="1">
    <source>
        <dbReference type="ARBA" id="ARBA00004167"/>
    </source>
</evidence>
<evidence type="ECO:0000256" key="7">
    <source>
        <dbReference type="ARBA" id="ARBA00023065"/>
    </source>
</evidence>
<comment type="function">
    <text evidence="11">Component of the F(0) channel, it forms part of the peripheral stalk, linking F(1) to F(0).</text>
</comment>
<keyword evidence="4 11" id="KW-0812">Transmembrane</keyword>
<evidence type="ECO:0000256" key="2">
    <source>
        <dbReference type="ARBA" id="ARBA00022448"/>
    </source>
</evidence>
<dbReference type="GO" id="GO:0009535">
    <property type="term" value="C:chloroplast thylakoid membrane"/>
    <property type="evidence" value="ECO:0007669"/>
    <property type="project" value="UniProtKB-SubCell"/>
</dbReference>
<comment type="miscellaneous">
    <text evidence="11">In plastids the F-type ATPase is also known as CF(1)CF(0).</text>
</comment>
<dbReference type="PANTHER" id="PTHR34264:SF3">
    <property type="entry name" value="ATP SYNTHASE SUBUNIT B, CHLOROPLASTIC"/>
    <property type="match status" value="1"/>
</dbReference>
<sequence>MNNFTISIYYTYFNHHGFAINTDLLDTNIINIAILLSALIYFGKQSLNAILTNRQEKVFLALQETENKLEQANLRLSEAEKQLQQTQIVIGQIKKEAEITANKIKDSILAQGKIDLERLSASSKSNIISAEYAIRRQIQQQITTLALKRVTIQLKGQMNKDIQKRIIDNNIAQLGGKL</sequence>
<dbReference type="PANTHER" id="PTHR34264">
    <property type="entry name" value="ATP SYNTHASE SUBUNIT B, CHLOROPLASTIC"/>
    <property type="match status" value="1"/>
</dbReference>
<dbReference type="GO" id="GO:0045259">
    <property type="term" value="C:proton-transporting ATP synthase complex"/>
    <property type="evidence" value="ECO:0007669"/>
    <property type="project" value="UniProtKB-KW"/>
</dbReference>
<reference evidence="14" key="1">
    <citation type="submission" date="2017-03" db="EMBL/GenBank/DDBJ databases">
        <title>The new red algal subphylum Proteorhodophytina comprises the largest and most divergent plastid genomes known.</title>
        <authorList>
            <person name="Munoz-Gomez S.A."/>
            <person name="Mejia-Franco F.G."/>
            <person name="Durnin K."/>
            <person name="Morgan C."/>
            <person name="Grisdale C.J."/>
            <person name="Archibald J.M."/>
            <person name="Slamovits C.H."/>
        </authorList>
    </citation>
    <scope>NUCLEOTIDE SEQUENCE</scope>
    <source>
        <strain evidence="14">UTEX LB2060</strain>
    </source>
</reference>
<evidence type="ECO:0000256" key="9">
    <source>
        <dbReference type="ARBA" id="ARBA00023310"/>
    </source>
</evidence>
<comment type="subcellular location">
    <subcellularLocation>
        <location evidence="1">Membrane</location>
        <topology evidence="1">Single-pass membrane protein</topology>
    </subcellularLocation>
    <subcellularLocation>
        <location evidence="11">Plastid</location>
        <location evidence="11">Chloroplast thylakoid membrane</location>
        <topology evidence="11">Single-pass membrane protein</topology>
    </subcellularLocation>
</comment>
<gene>
    <name evidence="11 14" type="primary">atpF</name>
</gene>
<keyword evidence="3 11" id="KW-0138">CF(0)</keyword>
<dbReference type="EMBL" id="KY709211">
    <property type="protein sequence ID" value="ARO91060.1"/>
    <property type="molecule type" value="Genomic_DNA"/>
</dbReference>
<dbReference type="CDD" id="cd06503">
    <property type="entry name" value="ATP-synt_Fo_b"/>
    <property type="match status" value="1"/>
</dbReference>
<evidence type="ECO:0000256" key="11">
    <source>
        <dbReference type="HAMAP-Rule" id="MF_01398"/>
    </source>
</evidence>
<keyword evidence="13" id="KW-0175">Coiled coil</keyword>
<evidence type="ECO:0000256" key="4">
    <source>
        <dbReference type="ARBA" id="ARBA00022692"/>
    </source>
</evidence>
<evidence type="ECO:0000256" key="3">
    <source>
        <dbReference type="ARBA" id="ARBA00022547"/>
    </source>
</evidence>
<keyword evidence="14" id="KW-0150">Chloroplast</keyword>
<protein>
    <recommendedName>
        <fullName evidence="11">ATP synthase subunit b, chloroplastic</fullName>
    </recommendedName>
    <alternativeName>
        <fullName evidence="11">ATP synthase F(0) sector subunit b</fullName>
    </alternativeName>
    <alternativeName>
        <fullName evidence="11">ATPase subunit I</fullName>
    </alternativeName>
</protein>
<name>A0A1X9PU93_9RHOD</name>
<keyword evidence="2 11" id="KW-0813">Transport</keyword>
<dbReference type="AlphaFoldDB" id="A0A1X9PU93"/>
<comment type="function">
    <text evidence="10 11">F(1)F(0) ATP synthase produces ATP from ADP in the presence of a proton or sodium gradient. F-type ATPases consist of two structural domains, F(1) containing the extramembraneous catalytic core and F(0) containing the membrane proton channel, linked together by a central stalk and a peripheral stalk. During catalysis, ATP synthesis in the catalytic domain of F(1) is coupled via a rotary mechanism of the central stalk subunits to proton translocation.</text>
</comment>